<dbReference type="Pfam" id="PF00528">
    <property type="entry name" value="BPD_transp_1"/>
    <property type="match status" value="1"/>
</dbReference>
<dbReference type="Proteomes" id="UP000000447">
    <property type="component" value="Chromosome"/>
</dbReference>
<feature type="transmembrane region" description="Helical" evidence="5">
    <location>
        <begin position="75"/>
        <end position="98"/>
    </location>
</feature>
<gene>
    <name evidence="7" type="ordered locus">trd_1950</name>
</gene>
<sequence>MWAYLRRNPSLLVGLILLGIVLAFAGIGRLVWDTSMAAPLSSMPNQGPSWEHPLGTDRQGRDILAVMIVGTPLTLYIGVLAGLLGVIVGTILALLSGYFGGIIDSIVRGIVDVGLTIPPLLVLILVAVSVRANLSISQMALVVASLAWLWPARTIRSQVLTLRERAWVQVARLSGASHSQILFFEVLPNLLPYLMATFVGAVASAILASIGLEVIGLGPMEANTLGMTIYWVSYYAALLHGMWWWFLPPIVIIIAIFVSLFAISAGLDEFANPRRRRAV</sequence>
<dbReference type="OrthoDB" id="9789244at2"/>
<dbReference type="AlphaFoldDB" id="B9L2Q8"/>
<comment type="similarity">
    <text evidence="5">Belongs to the binding-protein-dependent transport system permease family.</text>
</comment>
<dbReference type="STRING" id="309801.trd_1950"/>
<dbReference type="HOGENOM" id="CLU_028518_8_0_0"/>
<evidence type="ECO:0000256" key="5">
    <source>
        <dbReference type="RuleBase" id="RU363032"/>
    </source>
</evidence>
<keyword evidence="4 5" id="KW-0472">Membrane</keyword>
<dbReference type="EMBL" id="CP001275">
    <property type="protein sequence ID" value="ACM05736.1"/>
    <property type="molecule type" value="Genomic_DNA"/>
</dbReference>
<evidence type="ECO:0000256" key="1">
    <source>
        <dbReference type="ARBA" id="ARBA00004651"/>
    </source>
</evidence>
<keyword evidence="8" id="KW-1185">Reference proteome</keyword>
<evidence type="ECO:0000256" key="3">
    <source>
        <dbReference type="ARBA" id="ARBA00022989"/>
    </source>
</evidence>
<dbReference type="PANTHER" id="PTHR42729">
    <property type="entry name" value="OLIGO/DIPEPTIDE TRANSPORT, PERMEASE PROTEIN (DPPC-2)"/>
    <property type="match status" value="1"/>
</dbReference>
<feature type="transmembrane region" description="Helical" evidence="5">
    <location>
        <begin position="224"/>
        <end position="244"/>
    </location>
</feature>
<dbReference type="PROSITE" id="PS50928">
    <property type="entry name" value="ABC_TM1"/>
    <property type="match status" value="1"/>
</dbReference>
<feature type="transmembrane region" description="Helical" evidence="5">
    <location>
        <begin position="110"/>
        <end position="130"/>
    </location>
</feature>
<dbReference type="eggNOG" id="COG1173">
    <property type="taxonomic scope" value="Bacteria"/>
</dbReference>
<keyword evidence="2 5" id="KW-0812">Transmembrane</keyword>
<organism evidence="7 8">
    <name type="scientific">Thermomicrobium roseum (strain ATCC 27502 / DSM 5159 / P-2)</name>
    <dbReference type="NCBI Taxonomy" id="309801"/>
    <lineage>
        <taxon>Bacteria</taxon>
        <taxon>Pseudomonadati</taxon>
        <taxon>Thermomicrobiota</taxon>
        <taxon>Thermomicrobia</taxon>
        <taxon>Thermomicrobiales</taxon>
        <taxon>Thermomicrobiaceae</taxon>
        <taxon>Thermomicrobium</taxon>
    </lineage>
</organism>
<evidence type="ECO:0000313" key="8">
    <source>
        <dbReference type="Proteomes" id="UP000000447"/>
    </source>
</evidence>
<evidence type="ECO:0000259" key="6">
    <source>
        <dbReference type="PROSITE" id="PS50928"/>
    </source>
</evidence>
<protein>
    <submittedName>
        <fullName evidence="7">Maltose ABC transporter, permease</fullName>
    </submittedName>
</protein>
<reference evidence="7 8" key="1">
    <citation type="journal article" date="2009" name="PLoS ONE">
        <title>Complete genome sequence of the aerobic CO-oxidizing thermophile Thermomicrobium roseum.</title>
        <authorList>
            <person name="Wu D."/>
            <person name="Raymond J."/>
            <person name="Wu M."/>
            <person name="Chatterji S."/>
            <person name="Ren Q."/>
            <person name="Graham J.E."/>
            <person name="Bryant D.A."/>
            <person name="Robb F."/>
            <person name="Colman A."/>
            <person name="Tallon L.J."/>
            <person name="Badger J.H."/>
            <person name="Madupu R."/>
            <person name="Ward N.L."/>
            <person name="Eisen J.A."/>
        </authorList>
    </citation>
    <scope>NUCLEOTIDE SEQUENCE [LARGE SCALE GENOMIC DNA]</scope>
    <source>
        <strain evidence="8">ATCC 27502 / DSM 5159 / P-2</strain>
    </source>
</reference>
<dbReference type="GO" id="GO:0005886">
    <property type="term" value="C:plasma membrane"/>
    <property type="evidence" value="ECO:0007669"/>
    <property type="project" value="UniProtKB-SubCell"/>
</dbReference>
<dbReference type="InterPro" id="IPR035906">
    <property type="entry name" value="MetI-like_sf"/>
</dbReference>
<evidence type="ECO:0000256" key="4">
    <source>
        <dbReference type="ARBA" id="ARBA00023136"/>
    </source>
</evidence>
<dbReference type="PANTHER" id="PTHR42729:SF1">
    <property type="entry name" value="OLIGO_DIPEPTIDE TRANSPORT, PERMEASE PROTEIN (DPPC-2)"/>
    <property type="match status" value="1"/>
</dbReference>
<dbReference type="KEGG" id="tro:trd_1950"/>
<feature type="transmembrane region" description="Helical" evidence="5">
    <location>
        <begin position="250"/>
        <end position="267"/>
    </location>
</feature>
<evidence type="ECO:0000313" key="7">
    <source>
        <dbReference type="EMBL" id="ACM05736.1"/>
    </source>
</evidence>
<dbReference type="CDD" id="cd06261">
    <property type="entry name" value="TM_PBP2"/>
    <property type="match status" value="1"/>
</dbReference>
<feature type="transmembrane region" description="Helical" evidence="5">
    <location>
        <begin position="136"/>
        <end position="154"/>
    </location>
</feature>
<feature type="transmembrane region" description="Helical" evidence="5">
    <location>
        <begin position="190"/>
        <end position="212"/>
    </location>
</feature>
<accession>B9L2Q8</accession>
<keyword evidence="3 5" id="KW-1133">Transmembrane helix</keyword>
<comment type="subcellular location">
    <subcellularLocation>
        <location evidence="1 5">Cell membrane</location>
        <topology evidence="1 5">Multi-pass membrane protein</topology>
    </subcellularLocation>
</comment>
<dbReference type="GO" id="GO:0055085">
    <property type="term" value="P:transmembrane transport"/>
    <property type="evidence" value="ECO:0007669"/>
    <property type="project" value="InterPro"/>
</dbReference>
<dbReference type="SUPFAM" id="SSF161098">
    <property type="entry name" value="MetI-like"/>
    <property type="match status" value="1"/>
</dbReference>
<dbReference type="InterPro" id="IPR000515">
    <property type="entry name" value="MetI-like"/>
</dbReference>
<feature type="transmembrane region" description="Helical" evidence="5">
    <location>
        <begin position="12"/>
        <end position="32"/>
    </location>
</feature>
<feature type="domain" description="ABC transmembrane type-1" evidence="6">
    <location>
        <begin position="71"/>
        <end position="264"/>
    </location>
</feature>
<dbReference type="RefSeq" id="WP_015922892.1">
    <property type="nucleotide sequence ID" value="NC_011959.1"/>
</dbReference>
<name>B9L2Q8_THERP</name>
<keyword evidence="5" id="KW-0813">Transport</keyword>
<evidence type="ECO:0000256" key="2">
    <source>
        <dbReference type="ARBA" id="ARBA00022692"/>
    </source>
</evidence>
<proteinExistence type="inferred from homology"/>
<dbReference type="Gene3D" id="1.10.3720.10">
    <property type="entry name" value="MetI-like"/>
    <property type="match status" value="1"/>
</dbReference>